<dbReference type="AlphaFoldDB" id="A0A2T6BYF8"/>
<dbReference type="RefSeq" id="WP_108115180.1">
    <property type="nucleotide sequence ID" value="NZ_QBKT01000005.1"/>
</dbReference>
<reference evidence="1 2" key="1">
    <citation type="submission" date="2018-04" db="EMBL/GenBank/DDBJ databases">
        <title>Genomic Encyclopedia of Archaeal and Bacterial Type Strains, Phase II (KMG-II): from individual species to whole genera.</title>
        <authorList>
            <person name="Goeker M."/>
        </authorList>
    </citation>
    <scope>NUCLEOTIDE SEQUENCE [LARGE SCALE GENOMIC DNA]</scope>
    <source>
        <strain evidence="1 2">DSM 25731</strain>
    </source>
</reference>
<dbReference type="InterPro" id="IPR021799">
    <property type="entry name" value="PIN-like_prokaryotic"/>
</dbReference>
<accession>A0A2T6BYF8</accession>
<proteinExistence type="predicted"/>
<dbReference type="PANTHER" id="PTHR39550:SF1">
    <property type="entry name" value="SLL0658 PROTEIN"/>
    <property type="match status" value="1"/>
</dbReference>
<comment type="caution">
    <text evidence="1">The sequence shown here is derived from an EMBL/GenBank/DDBJ whole genome shotgun (WGS) entry which is preliminary data.</text>
</comment>
<dbReference type="Proteomes" id="UP000244090">
    <property type="component" value="Unassembled WGS sequence"/>
</dbReference>
<dbReference type="EMBL" id="QBKT01000005">
    <property type="protein sequence ID" value="PTX61066.1"/>
    <property type="molecule type" value="Genomic_DNA"/>
</dbReference>
<protein>
    <submittedName>
        <fullName evidence="1">Putative nucleic acid-binding protein</fullName>
    </submittedName>
</protein>
<dbReference type="PANTHER" id="PTHR39550">
    <property type="entry name" value="SLL0658 PROTEIN"/>
    <property type="match status" value="1"/>
</dbReference>
<organism evidence="1 2">
    <name type="scientific">Kordia periserrulae</name>
    <dbReference type="NCBI Taxonomy" id="701523"/>
    <lineage>
        <taxon>Bacteria</taxon>
        <taxon>Pseudomonadati</taxon>
        <taxon>Bacteroidota</taxon>
        <taxon>Flavobacteriia</taxon>
        <taxon>Flavobacteriales</taxon>
        <taxon>Flavobacteriaceae</taxon>
        <taxon>Kordia</taxon>
    </lineage>
</organism>
<keyword evidence="2" id="KW-1185">Reference proteome</keyword>
<evidence type="ECO:0000313" key="2">
    <source>
        <dbReference type="Proteomes" id="UP000244090"/>
    </source>
</evidence>
<dbReference type="Pfam" id="PF11848">
    <property type="entry name" value="DUF3368"/>
    <property type="match status" value="1"/>
</dbReference>
<sequence length="178" mass="21049">MLKSAIIDTSVLICLNHLNLIKYLNLIYNKVYIPRAVEHEFFQNITEEEQTKRYVFLENFYIENSIWFKKCQAFRSELIELYRTDKKLDLGEAEVFAQNQELGNVNIMLLDEKKARTLAEKNDLAKNGVLYILAIFDLKLKNINYFQAVEKLKNENNTYFSKKIVNMVYSIVKDEIES</sequence>
<name>A0A2T6BYF8_9FLAO</name>
<evidence type="ECO:0000313" key="1">
    <source>
        <dbReference type="EMBL" id="PTX61066.1"/>
    </source>
</evidence>
<gene>
    <name evidence="1" type="ORF">C8N46_105222</name>
</gene>